<evidence type="ECO:0000256" key="3">
    <source>
        <dbReference type="ARBA" id="ARBA00022692"/>
    </source>
</evidence>
<dbReference type="GO" id="GO:0055091">
    <property type="term" value="P:phospholipid homeostasis"/>
    <property type="evidence" value="ECO:0007669"/>
    <property type="project" value="TreeGrafter"/>
</dbReference>
<keyword evidence="9" id="KW-1185">Reference proteome</keyword>
<evidence type="ECO:0000256" key="2">
    <source>
        <dbReference type="ARBA" id="ARBA00022475"/>
    </source>
</evidence>
<feature type="transmembrane region" description="Helical" evidence="6">
    <location>
        <begin position="320"/>
        <end position="341"/>
    </location>
</feature>
<keyword evidence="8" id="KW-0012">Acyltransferase</keyword>
<feature type="transmembrane region" description="Helical" evidence="6">
    <location>
        <begin position="80"/>
        <end position="101"/>
    </location>
</feature>
<feature type="transmembrane region" description="Helical" evidence="6">
    <location>
        <begin position="199"/>
        <end position="224"/>
    </location>
</feature>
<evidence type="ECO:0000256" key="6">
    <source>
        <dbReference type="SAM" id="Phobius"/>
    </source>
</evidence>
<evidence type="ECO:0000256" key="4">
    <source>
        <dbReference type="ARBA" id="ARBA00022989"/>
    </source>
</evidence>
<reference evidence="8 9" key="1">
    <citation type="submission" date="2019-02" db="EMBL/GenBank/DDBJ databases">
        <title>Deep-cultivation of Planctomycetes and their phenomic and genomic characterization uncovers novel biology.</title>
        <authorList>
            <person name="Wiegand S."/>
            <person name="Jogler M."/>
            <person name="Boedeker C."/>
            <person name="Pinto D."/>
            <person name="Vollmers J."/>
            <person name="Rivas-Marin E."/>
            <person name="Kohn T."/>
            <person name="Peeters S.H."/>
            <person name="Heuer A."/>
            <person name="Rast P."/>
            <person name="Oberbeckmann S."/>
            <person name="Bunk B."/>
            <person name="Jeske O."/>
            <person name="Meyerdierks A."/>
            <person name="Storesund J.E."/>
            <person name="Kallscheuer N."/>
            <person name="Luecker S."/>
            <person name="Lage O.M."/>
            <person name="Pohl T."/>
            <person name="Merkel B.J."/>
            <person name="Hornburger P."/>
            <person name="Mueller R.-W."/>
            <person name="Bruemmer F."/>
            <person name="Labrenz M."/>
            <person name="Spormann A.M."/>
            <person name="Op den Camp H."/>
            <person name="Overmann J."/>
            <person name="Amann R."/>
            <person name="Jetten M.S.M."/>
            <person name="Mascher T."/>
            <person name="Medema M.H."/>
            <person name="Devos D.P."/>
            <person name="Kaster A.-K."/>
            <person name="Ovreas L."/>
            <person name="Rohde M."/>
            <person name="Galperin M.Y."/>
            <person name="Jogler C."/>
        </authorList>
    </citation>
    <scope>NUCLEOTIDE SEQUENCE [LARGE SCALE GENOMIC DNA]</scope>
    <source>
        <strain evidence="8 9">Pla85_3_4</strain>
    </source>
</reference>
<evidence type="ECO:0000313" key="9">
    <source>
        <dbReference type="Proteomes" id="UP000317648"/>
    </source>
</evidence>
<feature type="transmembrane region" description="Helical" evidence="6">
    <location>
        <begin position="361"/>
        <end position="381"/>
    </location>
</feature>
<evidence type="ECO:0000256" key="1">
    <source>
        <dbReference type="ARBA" id="ARBA00004651"/>
    </source>
</evidence>
<feature type="transmembrane region" description="Helical" evidence="6">
    <location>
        <begin position="46"/>
        <end position="68"/>
    </location>
</feature>
<dbReference type="InterPro" id="IPR051211">
    <property type="entry name" value="PG_lysyltransferase"/>
</dbReference>
<feature type="transmembrane region" description="Helical" evidence="6">
    <location>
        <begin position="491"/>
        <end position="510"/>
    </location>
</feature>
<feature type="transmembrane region" description="Helical" evidence="6">
    <location>
        <begin position="393"/>
        <end position="412"/>
    </location>
</feature>
<dbReference type="KEGG" id="lcre:Pla8534_02770"/>
<dbReference type="InterPro" id="IPR024320">
    <property type="entry name" value="LPG_synthase_C"/>
</dbReference>
<evidence type="ECO:0000256" key="5">
    <source>
        <dbReference type="ARBA" id="ARBA00023136"/>
    </source>
</evidence>
<dbReference type="EC" id="2.3.2.3" evidence="8"/>
<feature type="transmembrane region" description="Helical" evidence="6">
    <location>
        <begin position="121"/>
        <end position="145"/>
    </location>
</feature>
<dbReference type="OrthoDB" id="145485at2"/>
<keyword evidence="5 6" id="KW-0472">Membrane</keyword>
<keyword evidence="4 6" id="KW-1133">Transmembrane helix</keyword>
<dbReference type="EMBL" id="CP036433">
    <property type="protein sequence ID" value="QDU92529.1"/>
    <property type="molecule type" value="Genomic_DNA"/>
</dbReference>
<keyword evidence="3 6" id="KW-0812">Transmembrane</keyword>
<accession>A0A518DL14</accession>
<feature type="transmembrane region" description="Helical" evidence="6">
    <location>
        <begin position="447"/>
        <end position="471"/>
    </location>
</feature>
<keyword evidence="2" id="KW-1003">Cell membrane</keyword>
<feature type="transmembrane region" description="Helical" evidence="6">
    <location>
        <begin position="7"/>
        <end position="26"/>
    </location>
</feature>
<dbReference type="NCBIfam" id="NF033480">
    <property type="entry name" value="bifunc_MprF"/>
    <property type="match status" value="1"/>
</dbReference>
<dbReference type="GO" id="GO:0046677">
    <property type="term" value="P:response to antibiotic"/>
    <property type="evidence" value="ECO:0007669"/>
    <property type="project" value="UniProtKB-KW"/>
</dbReference>
<dbReference type="PANTHER" id="PTHR34697">
    <property type="entry name" value="PHOSPHATIDYLGLYCEROL LYSYLTRANSFERASE"/>
    <property type="match status" value="1"/>
</dbReference>
<comment type="subcellular location">
    <subcellularLocation>
        <location evidence="1">Cell membrane</location>
        <topology evidence="1">Multi-pass membrane protein</topology>
    </subcellularLocation>
</comment>
<evidence type="ECO:0000313" key="8">
    <source>
        <dbReference type="EMBL" id="QDU92529.1"/>
    </source>
</evidence>
<dbReference type="SUPFAM" id="SSF55729">
    <property type="entry name" value="Acyl-CoA N-acyltransferases (Nat)"/>
    <property type="match status" value="1"/>
</dbReference>
<feature type="transmembrane region" description="Helical" evidence="6">
    <location>
        <begin position="157"/>
        <end position="179"/>
    </location>
</feature>
<protein>
    <submittedName>
        <fullName evidence="8">Phosphatidylglycerol lysyltransferase</fullName>
        <ecNumber evidence="8">2.3.2.3</ecNumber>
    </submittedName>
</protein>
<feature type="transmembrane region" description="Helical" evidence="6">
    <location>
        <begin position="278"/>
        <end position="299"/>
    </location>
</feature>
<feature type="transmembrane region" description="Helical" evidence="6">
    <location>
        <begin position="236"/>
        <end position="266"/>
    </location>
</feature>
<dbReference type="GO" id="GO:0005886">
    <property type="term" value="C:plasma membrane"/>
    <property type="evidence" value="ECO:0007669"/>
    <property type="project" value="UniProtKB-SubCell"/>
</dbReference>
<keyword evidence="8" id="KW-0808">Transferase</keyword>
<dbReference type="Pfam" id="PF09924">
    <property type="entry name" value="LPG_synthase_C"/>
    <property type="match status" value="1"/>
</dbReference>
<sequence length="849" mass="93607">MKKLLQTLMGPAIILTMVLGSLWLLHRELRDYHLHDFLQSLAGISSLQIGIALGLTVLNYGILLGYDLLGIRYIGHPMRLGRVGLASFLGYAVGNNFGTVLGGSTIRLRLYTAWGLSSVEIVKLVLMLSLTFWVGLFALSGLVFLVDPLTIPAKLHLPFSTTMPLGFLFGGLAVGYLVLCATRRAPVKIWRWEFTPPGVGLSLAQFAIAALDLMVGAAVLYVLLPQELEIGYGHFLTIYMLALAAGLISQAPGGLGVIELVILVMLDPADPSRVMGSLLAYRAIYYLFPLTMGLLVMAANEAMMLRRHWGTAASLISQGAALAAPRILAVTVFVAGVLLLVSGATPSGEGRLRLLRGLLPLPVIEFSHLLGSIVGVLLILLARGLQRRIETAYFAALALLLGGIAFSLLKGFDYEEALVLGVMLVCFLPCRRNFYRHGALLTERFTPAWLLTIGLVIGCTVWVMFFSYRHVEYSESLWWNFAFRADAPRSLRALAGVVTVTLLVACWRLLGSKPKAPAMPTPEDLDSARAIVADCPQTAANLALLGDKHFLFNDSRTGFLMFGASGKCWVAMGDPIGDEQACRELAWDFQERCDEGDRWPVFYQVEENRVPLYVDMGLTLIKLGEEARVPLANFSLEGGRRKGLRRTQKQLTTAGCQFEIIEPPLEDDLLADLHRISDSWLAEKSTAEKGFSLGFFQPDYIRHSAVAVVSLQGERIAFANLWRGAGKQELSLDLMRYDPRAPHGVMEFLFINLMLWGHAQGYQWFNLGMAPLSGVEARRLGPLWNRIASLAFRYGEHFYNFEGLRQYKEKFDPEWKPRYLASRGGLALPLVLTNVATLISGGIGELVKK</sequence>
<gene>
    <name evidence="8" type="primary">mprF</name>
    <name evidence="8" type="ORF">Pla8534_02770</name>
</gene>
<dbReference type="PANTHER" id="PTHR34697:SF2">
    <property type="entry name" value="PHOSPHATIDYLGLYCEROL LYSYLTRANSFERASE"/>
    <property type="match status" value="1"/>
</dbReference>
<organism evidence="8 9">
    <name type="scientific">Lignipirellula cremea</name>
    <dbReference type="NCBI Taxonomy" id="2528010"/>
    <lineage>
        <taxon>Bacteria</taxon>
        <taxon>Pseudomonadati</taxon>
        <taxon>Planctomycetota</taxon>
        <taxon>Planctomycetia</taxon>
        <taxon>Pirellulales</taxon>
        <taxon>Pirellulaceae</taxon>
        <taxon>Lignipirellula</taxon>
    </lineage>
</organism>
<dbReference type="AlphaFoldDB" id="A0A518DL14"/>
<dbReference type="GO" id="GO:0050071">
    <property type="term" value="F:phosphatidylglycerol lysyltransferase activity"/>
    <property type="evidence" value="ECO:0007669"/>
    <property type="project" value="UniProtKB-EC"/>
</dbReference>
<evidence type="ECO:0000259" key="7">
    <source>
        <dbReference type="Pfam" id="PF09924"/>
    </source>
</evidence>
<dbReference type="RefSeq" id="WP_145048556.1">
    <property type="nucleotide sequence ID" value="NZ_CP036433.1"/>
</dbReference>
<dbReference type="GO" id="GO:0006629">
    <property type="term" value="P:lipid metabolic process"/>
    <property type="evidence" value="ECO:0007669"/>
    <property type="project" value="UniProtKB-KW"/>
</dbReference>
<feature type="domain" description="Phosphatidylglycerol lysyltransferase C-terminal" evidence="7">
    <location>
        <begin position="537"/>
        <end position="821"/>
    </location>
</feature>
<dbReference type="Proteomes" id="UP000317648">
    <property type="component" value="Chromosome"/>
</dbReference>
<name>A0A518DL14_9BACT</name>
<dbReference type="InterPro" id="IPR016181">
    <property type="entry name" value="Acyl_CoA_acyltransferase"/>
</dbReference>
<proteinExistence type="predicted"/>